<evidence type="ECO:0000256" key="1">
    <source>
        <dbReference type="SAM" id="MobiDB-lite"/>
    </source>
</evidence>
<dbReference type="AlphaFoldDB" id="A0A392V1M9"/>
<proteinExistence type="predicted"/>
<organism evidence="2 3">
    <name type="scientific">Trifolium medium</name>
    <dbReference type="NCBI Taxonomy" id="97028"/>
    <lineage>
        <taxon>Eukaryota</taxon>
        <taxon>Viridiplantae</taxon>
        <taxon>Streptophyta</taxon>
        <taxon>Embryophyta</taxon>
        <taxon>Tracheophyta</taxon>
        <taxon>Spermatophyta</taxon>
        <taxon>Magnoliopsida</taxon>
        <taxon>eudicotyledons</taxon>
        <taxon>Gunneridae</taxon>
        <taxon>Pentapetalae</taxon>
        <taxon>rosids</taxon>
        <taxon>fabids</taxon>
        <taxon>Fabales</taxon>
        <taxon>Fabaceae</taxon>
        <taxon>Papilionoideae</taxon>
        <taxon>50 kb inversion clade</taxon>
        <taxon>NPAAA clade</taxon>
        <taxon>Hologalegina</taxon>
        <taxon>IRL clade</taxon>
        <taxon>Trifolieae</taxon>
        <taxon>Trifolium</taxon>
    </lineage>
</organism>
<comment type="caution">
    <text evidence="2">The sequence shown here is derived from an EMBL/GenBank/DDBJ whole genome shotgun (WGS) entry which is preliminary data.</text>
</comment>
<reference evidence="2 3" key="1">
    <citation type="journal article" date="2018" name="Front. Plant Sci.">
        <title>Red Clover (Trifolium pratense) and Zigzag Clover (T. medium) - A Picture of Genomic Similarities and Differences.</title>
        <authorList>
            <person name="Dluhosova J."/>
            <person name="Istvanek J."/>
            <person name="Nedelnik J."/>
            <person name="Repkova J."/>
        </authorList>
    </citation>
    <scope>NUCLEOTIDE SEQUENCE [LARGE SCALE GENOMIC DNA]</scope>
    <source>
        <strain evidence="3">cv. 10/8</strain>
        <tissue evidence="2">Leaf</tissue>
    </source>
</reference>
<name>A0A392V1M9_9FABA</name>
<protein>
    <submittedName>
        <fullName evidence="2">Uncharacterized protein</fullName>
    </submittedName>
</protein>
<dbReference type="EMBL" id="LXQA011011812">
    <property type="protein sequence ID" value="MCI81139.1"/>
    <property type="molecule type" value="Genomic_DNA"/>
</dbReference>
<dbReference type="Proteomes" id="UP000265520">
    <property type="component" value="Unassembled WGS sequence"/>
</dbReference>
<evidence type="ECO:0000313" key="2">
    <source>
        <dbReference type="EMBL" id="MCI81139.1"/>
    </source>
</evidence>
<feature type="region of interest" description="Disordered" evidence="1">
    <location>
        <begin position="1"/>
        <end position="30"/>
    </location>
</feature>
<keyword evidence="3" id="KW-1185">Reference proteome</keyword>
<accession>A0A392V1M9</accession>
<feature type="compositionally biased region" description="Low complexity" evidence="1">
    <location>
        <begin position="14"/>
        <end position="25"/>
    </location>
</feature>
<sequence length="71" mass="7616">ATPVPSNPTQNRKTPGGSSWSTSTGQEDPPIVLESRLEVIVTAKMRSPRERVGFEGVWRRRLATALGGAVA</sequence>
<feature type="non-terminal residue" evidence="2">
    <location>
        <position position="1"/>
    </location>
</feature>
<evidence type="ECO:0000313" key="3">
    <source>
        <dbReference type="Proteomes" id="UP000265520"/>
    </source>
</evidence>